<dbReference type="EMBL" id="BJWL01000011">
    <property type="protein sequence ID" value="GFY95845.1"/>
    <property type="molecule type" value="Genomic_DNA"/>
</dbReference>
<sequence>MVMTRVPDTPCRLRCTNCTMQAQNRSRWGYLYNLILSGDVVRFPALVILFLCASLSKGGQGEGTSTSGMLAPCLSPAYSQAGNGVLKAFVEVEKMKSWQAKEPWNLGEEGMHQTWCA</sequence>
<evidence type="ECO:0000256" key="1">
    <source>
        <dbReference type="SAM" id="Phobius"/>
    </source>
</evidence>
<organism evidence="2 3">
    <name type="scientific">Actinidia rufa</name>
    <dbReference type="NCBI Taxonomy" id="165716"/>
    <lineage>
        <taxon>Eukaryota</taxon>
        <taxon>Viridiplantae</taxon>
        <taxon>Streptophyta</taxon>
        <taxon>Embryophyta</taxon>
        <taxon>Tracheophyta</taxon>
        <taxon>Spermatophyta</taxon>
        <taxon>Magnoliopsida</taxon>
        <taxon>eudicotyledons</taxon>
        <taxon>Gunneridae</taxon>
        <taxon>Pentapetalae</taxon>
        <taxon>asterids</taxon>
        <taxon>Ericales</taxon>
        <taxon>Actinidiaceae</taxon>
        <taxon>Actinidia</taxon>
    </lineage>
</organism>
<proteinExistence type="predicted"/>
<keyword evidence="1" id="KW-0812">Transmembrane</keyword>
<dbReference type="Proteomes" id="UP000585474">
    <property type="component" value="Unassembled WGS sequence"/>
</dbReference>
<reference evidence="2 3" key="1">
    <citation type="submission" date="2019-07" db="EMBL/GenBank/DDBJ databases">
        <title>De Novo Assembly of kiwifruit Actinidia rufa.</title>
        <authorList>
            <person name="Sugita-Konishi S."/>
            <person name="Sato K."/>
            <person name="Mori E."/>
            <person name="Abe Y."/>
            <person name="Kisaki G."/>
            <person name="Hamano K."/>
            <person name="Suezawa K."/>
            <person name="Otani M."/>
            <person name="Fukuda T."/>
            <person name="Manabe T."/>
            <person name="Gomi K."/>
            <person name="Tabuchi M."/>
            <person name="Akimitsu K."/>
            <person name="Kataoka I."/>
        </authorList>
    </citation>
    <scope>NUCLEOTIDE SEQUENCE [LARGE SCALE GENOMIC DNA]</scope>
    <source>
        <strain evidence="3">cv. Fuchu</strain>
    </source>
</reference>
<protein>
    <submittedName>
        <fullName evidence="2">Uncharacterized protein</fullName>
    </submittedName>
</protein>
<accession>A0A7J0FB07</accession>
<comment type="caution">
    <text evidence="2">The sequence shown here is derived from an EMBL/GenBank/DDBJ whole genome shotgun (WGS) entry which is preliminary data.</text>
</comment>
<evidence type="ECO:0000313" key="3">
    <source>
        <dbReference type="Proteomes" id="UP000585474"/>
    </source>
</evidence>
<name>A0A7J0FB07_9ERIC</name>
<dbReference type="AlphaFoldDB" id="A0A7J0FB07"/>
<gene>
    <name evidence="2" type="ORF">Acr_11g0001510</name>
</gene>
<keyword evidence="1" id="KW-1133">Transmembrane helix</keyword>
<keyword evidence="1" id="KW-0472">Membrane</keyword>
<keyword evidence="3" id="KW-1185">Reference proteome</keyword>
<evidence type="ECO:0000313" key="2">
    <source>
        <dbReference type="EMBL" id="GFY95845.1"/>
    </source>
</evidence>
<feature type="transmembrane region" description="Helical" evidence="1">
    <location>
        <begin position="30"/>
        <end position="52"/>
    </location>
</feature>